<dbReference type="InterPro" id="IPR000152">
    <property type="entry name" value="EGF-type_Asp/Asn_hydroxyl_site"/>
</dbReference>
<dbReference type="CDD" id="cd00041">
    <property type="entry name" value="CUB"/>
    <property type="match status" value="10"/>
</dbReference>
<proteinExistence type="predicted"/>
<dbReference type="Pfam" id="PF00008">
    <property type="entry name" value="EGF"/>
    <property type="match status" value="1"/>
</dbReference>
<keyword evidence="4 7" id="KW-1015">Disulfide bond</keyword>
<feature type="domain" description="CUB" evidence="9">
    <location>
        <begin position="2259"/>
        <end position="2383"/>
    </location>
</feature>
<feature type="domain" description="CUB" evidence="9">
    <location>
        <begin position="2749"/>
        <end position="2874"/>
    </location>
</feature>
<dbReference type="InterPro" id="IPR001881">
    <property type="entry name" value="EGF-like_Ca-bd_dom"/>
</dbReference>
<feature type="signal peptide" evidence="8">
    <location>
        <begin position="1"/>
        <end position="19"/>
    </location>
</feature>
<feature type="domain" description="CUB" evidence="9">
    <location>
        <begin position="725"/>
        <end position="840"/>
    </location>
</feature>
<feature type="domain" description="CUB" evidence="9">
    <location>
        <begin position="2875"/>
        <end position="2994"/>
    </location>
</feature>
<dbReference type="CDD" id="cd00053">
    <property type="entry name" value="EGF"/>
    <property type="match status" value="1"/>
</dbReference>
<evidence type="ECO:0000256" key="7">
    <source>
        <dbReference type="PROSITE-ProRule" id="PRU00076"/>
    </source>
</evidence>
<feature type="domain" description="EGF-like" evidence="10">
    <location>
        <begin position="408"/>
        <end position="445"/>
    </location>
</feature>
<evidence type="ECO:0000256" key="2">
    <source>
        <dbReference type="ARBA" id="ARBA00022729"/>
    </source>
</evidence>
<dbReference type="Gene3D" id="2.60.120.290">
    <property type="entry name" value="Spermadhesin, CUB domain"/>
    <property type="match status" value="20"/>
</dbReference>
<dbReference type="SUPFAM" id="SSF49854">
    <property type="entry name" value="Spermadhesin, CUB domain"/>
    <property type="match status" value="19"/>
</dbReference>
<dbReference type="GO" id="GO:0048666">
    <property type="term" value="P:neuron development"/>
    <property type="evidence" value="ECO:0007669"/>
    <property type="project" value="UniProtKB-ARBA"/>
</dbReference>
<dbReference type="PROSITE" id="PS00022">
    <property type="entry name" value="EGF_1"/>
    <property type="match status" value="4"/>
</dbReference>
<keyword evidence="5" id="KW-0325">Glycoprotein</keyword>
<feature type="domain" description="EGF-like" evidence="10">
    <location>
        <begin position="191"/>
        <end position="229"/>
    </location>
</feature>
<accession>A0A9P1NA14</accession>
<feature type="disulfide bond" evidence="6">
    <location>
        <begin position="1180"/>
        <end position="1207"/>
    </location>
</feature>
<feature type="domain" description="CUB" evidence="9">
    <location>
        <begin position="2146"/>
        <end position="2255"/>
    </location>
</feature>
<feature type="domain" description="EGF-like" evidence="10">
    <location>
        <begin position="280"/>
        <end position="319"/>
    </location>
</feature>
<dbReference type="PANTHER" id="PTHR24251">
    <property type="entry name" value="OVOCHYMASE-RELATED"/>
    <property type="match status" value="1"/>
</dbReference>
<evidence type="ECO:0000259" key="10">
    <source>
        <dbReference type="PROSITE" id="PS50026"/>
    </source>
</evidence>
<dbReference type="GO" id="GO:0005886">
    <property type="term" value="C:plasma membrane"/>
    <property type="evidence" value="ECO:0007669"/>
    <property type="project" value="UniProtKB-ARBA"/>
</dbReference>
<feature type="domain" description="EGF-like" evidence="10">
    <location>
        <begin position="363"/>
        <end position="402"/>
    </location>
</feature>
<dbReference type="SMART" id="SM00181">
    <property type="entry name" value="EGF"/>
    <property type="match status" value="8"/>
</dbReference>
<dbReference type="Pfam" id="PF07645">
    <property type="entry name" value="EGF_CA"/>
    <property type="match status" value="3"/>
</dbReference>
<dbReference type="FunFam" id="2.60.120.290:FF:000003">
    <property type="entry name" value="Neuropilin"/>
    <property type="match status" value="1"/>
</dbReference>
<feature type="disulfide bond" evidence="7">
    <location>
        <begin position="472"/>
        <end position="481"/>
    </location>
</feature>
<keyword evidence="1 7" id="KW-0245">EGF-like domain</keyword>
<dbReference type="InterPro" id="IPR049883">
    <property type="entry name" value="NOTCH1_EGF-like"/>
</dbReference>
<feature type="disulfide bond" evidence="6">
    <location>
        <begin position="1304"/>
        <end position="1331"/>
    </location>
</feature>
<dbReference type="SUPFAM" id="SSF57184">
    <property type="entry name" value="Growth factor receptor domain"/>
    <property type="match status" value="1"/>
</dbReference>
<feature type="domain" description="CUB" evidence="9">
    <location>
        <begin position="947"/>
        <end position="1063"/>
    </location>
</feature>
<dbReference type="PANTHER" id="PTHR24251:SF37">
    <property type="entry name" value="CUB DOMAIN-CONTAINING PROTEIN"/>
    <property type="match status" value="1"/>
</dbReference>
<feature type="domain" description="CUB" evidence="9">
    <location>
        <begin position="3120"/>
        <end position="3221"/>
    </location>
</feature>
<dbReference type="InterPro" id="IPR000742">
    <property type="entry name" value="EGF"/>
</dbReference>
<dbReference type="PROSITE" id="PS01187">
    <property type="entry name" value="EGF_CA"/>
    <property type="match status" value="2"/>
</dbReference>
<dbReference type="InterPro" id="IPR018097">
    <property type="entry name" value="EGF_Ca-bd_CS"/>
</dbReference>
<feature type="domain" description="EGF-like" evidence="10">
    <location>
        <begin position="320"/>
        <end position="361"/>
    </location>
</feature>
<feature type="domain" description="EGF-like" evidence="10">
    <location>
        <begin position="152"/>
        <end position="189"/>
    </location>
</feature>
<dbReference type="SMART" id="SM00179">
    <property type="entry name" value="EGF_CA"/>
    <property type="match status" value="7"/>
</dbReference>
<feature type="domain" description="CUB" evidence="9">
    <location>
        <begin position="1805"/>
        <end position="1919"/>
    </location>
</feature>
<name>A0A9P1NA14_9PELO</name>
<feature type="chain" id="PRO_5040295130" description="Cubilin" evidence="8">
    <location>
        <begin position="20"/>
        <end position="3730"/>
    </location>
</feature>
<comment type="caution">
    <text evidence="11">The sequence shown here is derived from an EMBL/GenBank/DDBJ whole genome shotgun (WGS) entry which is preliminary data.</text>
</comment>
<protein>
    <recommendedName>
        <fullName evidence="13">Cubilin</fullName>
    </recommendedName>
</protein>
<feature type="domain" description="EGF-like" evidence="10">
    <location>
        <begin position="446"/>
        <end position="482"/>
    </location>
</feature>
<dbReference type="FunFam" id="2.10.25.10:FF:000230">
    <property type="entry name" value="Delta-like protein"/>
    <property type="match status" value="1"/>
</dbReference>
<evidence type="ECO:0000256" key="1">
    <source>
        <dbReference type="ARBA" id="ARBA00022536"/>
    </source>
</evidence>
<gene>
    <name evidence="11" type="ORF">CAMP_LOCUS19218</name>
</gene>
<dbReference type="SMART" id="SM00042">
    <property type="entry name" value="CUB"/>
    <property type="match status" value="17"/>
</dbReference>
<feature type="domain" description="CUB" evidence="9">
    <location>
        <begin position="1180"/>
        <end position="1303"/>
    </location>
</feature>
<evidence type="ECO:0008006" key="13">
    <source>
        <dbReference type="Google" id="ProtNLM"/>
    </source>
</evidence>
<dbReference type="FunFam" id="2.10.25.10:FF:000038">
    <property type="entry name" value="Fibrillin 2"/>
    <property type="match status" value="2"/>
</dbReference>
<dbReference type="GO" id="GO:0000902">
    <property type="term" value="P:cell morphogenesis"/>
    <property type="evidence" value="ECO:0007669"/>
    <property type="project" value="UniProtKB-ARBA"/>
</dbReference>
<evidence type="ECO:0000313" key="12">
    <source>
        <dbReference type="Proteomes" id="UP001152747"/>
    </source>
</evidence>
<sequence length="3730" mass="427415">MIPKLLLFSFFLLIPGNFASNATIKFVNNSILVEGDVDRYIAFRTSGSGRIFVNDFDITDIPSEAEYQKFIENLHDVQKTIERTTKLRIDSQKQNDEIKDNMERIKKHSLDQVEKLKLYETWKNSQLEDGKHRKEQLESFNEQIESIMKNLEKDLCEEEHPCRNGGTCISQYQDYFCICPDGYEGKDCRKDVDECEVLVNRCSNNGTCRNLIGTFECKCQKGFYGPSCDLISPICQSEDSELCGEHGKCIEDLSAHLKYNCICDTGYKPSTDIENTYCVDIDECSTNPCHPGIRCLNLPGSFECLGCPIGFEKIGNSCVDINECDHPNICDKQTKCINLQGSYKCTDCPAGFSGDGKTGCIENPDKCASNPCSKMQECYDTLDDKLGFTCSCPDGYAGDYYQECVKIEENPCQNKPCTVFGKCKAINSTDYQCICFGGISGKHCEIIDDCSDQCQNKAVCKHNTDGKYYCACPKGFYGEYCEKQEEDCDQHLTDSSGILNFEYTSNIFCKFHFDITFASDKALQITFTDFDDFNPYPNGPTNCSTTPAKLELFDGPGINYHRFATFCGNRNDIFSPRINEPIVFSTNTAFMVFKGTTGMFEMKWEVVMKKCGYRTTKEGMIKIPASEEIIACEWFITAPFSKIIQLEIPNIKLPNPDDDCSNELAVYDWYTIRQTSRISSICQSTQSPDIIKSTGPFLTITLNIGQFLKNGFILNYKFVDAENGCSIKYENKEKNVNWKNKITSPHFGGKYPAGSECTYQIDTGFENHLKIRLKFNTFNLLSGDKLEICEGGGEDCTTYDENMILNSNEEKIYENSVLTLKFTSDYKDEGLGFDIDFESICEHRFRGNGTFKTFNYLRPDWIGNCSYFVEAEDHEHVVLTFQDAKNHCNYYDLFTLTSLLGKNAQPILCPIPGSSKISTGSVLLNAKMRRPNSQAFHIIYKTIDMGCGGNFTSTSGILTSPNWPNRIPDTSTCIYRIQTHNSTVIKLIFDQFDIQDSHSLCRTHYLEIFDGDSEKSASLGTFCGKRVPEIVSTSNNLYMILKTSERYWDMNIARGFNATYESISHVGLCNRTFLSTSGNIVLDENDGFGTEECLINIHVPDQYTIQLTSNILNIPCETSSLDIYNGETKDSPKIYNQYKNCGILKFKPIQSHSNRLLLVVKSTEPGTIFNISYEIADNKCHGNIIDGWKGHVQSPQYPIADQRTYNCEYIIRGPPGTRVKLWVKDYPVEKGPYGEDICEEVHDWNSLIIFDGSEFNKNKITRICAGHNNASNPIISQTNILSINYLRILSDESIGFSAEFEVFCEDVLVTEFSGHIQTPGYPEGSSEYFYCSWFIRAPAGNRIIVKFEDFVIEQDLDAYSITWHSQLRIKEQELGSVLIKAQDKIQNSTETYVYMHDDIPTVLHSKHNNLTFELYSVYRITNKIHMWYEMIGCVGNINHPQTLKINLKTIDPEVERFECRYKIKAPIGKKIQLNIEKFTFAKSMTSCEWKANETFDGIALFMGDSIDQNGAQKSICLSYDSVKFETHTNELYILISALKKDIGNKDEDFFEAHVDFVDGKDDQTCGADIQLDDNEITLKSPNYPKPIATGSPRSCTWKLTVQTGYHIEYTLQYYFSGMSDLECRQTRFARLDFYEVIQDEPNSVKEFCANLEKPETFQVFSNTSIVKYSEHPGLQHEYLEIKHDIGFILKARAVCGAVLYATNTTERTYLSLVKKSNCTMKFRKSHPDARNINIQIRSFIRFGHISPGEDQLIIYADNQYIETLTVNPESEKFYRAEQEIRVDIIHEAEDKKYISIDYSLGDIACGGYRMEQSGVLRAPPQNYLGIDKDFDCQWVLHGYGRSKVSVSVETHNLPFTAFCPSSFIEIRDGYGKLLSHQCDPENVNKTTFTSESLYVRVKYRQLKDRVDGDIDFKINFVKKNDVDYKNRDIEDGYLLNPIDNYNVDAGENTTSIKFNAKNIHLSPKSHIKISEVSDNDEVLEEDAKFITQDEEFIKEFSKFNVDEHVEYHDRFLIHWDPLIDGKNPETDYECGEILKANWSLEHLVYSRDEDDQNGVVKHCRYRIDPEEFSTLDVNFEFSNYGDDSGIRNYVVITDQDIPKNKFKESEIKKIRYPSDLNGTFSRNTPIYIHFVTGSDAYFILSYKLSCLSENENVYKFTHRHYELSNPPKEIEKCRWIIETPSNRPIIADVREIDLVEKSPCASDNYLKLSSTLLSTGARCGSKLFNYTTSGNRLVIEYTAKSTEAKRSFKIQLSEKQNDCSSEPIRLTELSPNETIHSPNFPGKIPISSLCDYIIEVPHHHRVMLTFTAELFHISDSSGKFNKSEDFIEVRDGPTETSHFIGRYQGNQAPSSVFSTTNVMFIRLRTNSENGKELLGFEARVEIAKCGGTHHIHHKNDVFVLSQKATEILTMDCKWVIKVPNSHMLEFRIRKSEIPLGSKNCGSQVFNIEDVTESNKTVFFEKDCQKVPETHWQRSSSSEIFVNYWKNSFDSLSHSELFKIEFKMSETSCGSDLITDQKGILKLPQKSGKILQKLHCVWNFKTEPGLVYIFSLKFENQDNFYAKREDGEEYFPDLKLVNPFTTNYTSTFFTKKYSTYKPALIEQSKLIYDNLENFHRNSLKSEKGLEPFTIEYQYVPADLVGNDDCTRTIMRSSKLDIGSDIFFNELCHLRIKKPEGFNSISIKIQNFSGSENITIKAAAPFPYDKTFAGGTSQNREIDLIFNNQVIYIYLIHILPKASYNYSISIEFYECGGVITEPNFGNITNPENSNNTRCRWVIEAPENQRIKLDMIHWRNEDESCERQKLEISEGKQYKPAPIHTYCQYLSDKKNVDDNEKELRLTQSKSRYLTIIWRSRSVRKSYWTLSYEFFDAGFGNACGFHSHDSRGVITFPTNQKEYSNDLNCRWDIQVPRGFHIKFSVQYFHVENSTDCEKDGLIIHDVLMDERNYRSLGIIMERKKLCGKIDPISYDFGNRVALDFYSDSEHTDSGFQIKWEAVCGEILTENEGLLYSPNYPEGYPNKNSECGSVISAEDNWDVELILEDLSLADEPEIDINGKCLVDRIDILKMGSGEIFQTICGRETTEHEQTIRVKGSVGVRLITVKSENGKKYHGGYRIAYRKYGCGGPVILHKGNNFRYGYTPSENCSWNISTNRNREMHYEFSFKTNEKLNCDENKLEVIDLSTNSTKSYCSINKKIITQISSNSSNILFNFKSAKQFDLDFQVYSTPRKGCNEILKVRDDWKIISPLLDKNGEYLNNLHCHWELETEKGYTIEMRIDDLSLEQPHMVYYHIECYDRLEISDGYSYSKPILFDSCKTENSTYNGQVIQSSMNIATLFFVSDEAGSEKGFNISYRRHPVACPPENFIAIETEKFYTYEHNPNNTDQKRCQITIEGAKPEPIIISFIEFNLADNDCMEIRDIGLIDNCNHPGCAQHENDRKITKLCGKQNPHIHIARSNSVFIHIVSSSKDSKIIISYQIFDKCNRSIDTKSYKSGRITSPNYPKDYEDNMKCTTKFSDSTGQENTSKMLFIFQKFSLDDSDSLKISESEKTLEGKSLPHNILTNGGKSVTFEFSSDGSSHQGGFDATYFSVAEQNETVIRFSESNELSGIVTNMEFPNAYKANYQQIFTIRPPKNHFCEFKFEEYDVGTNCKLHQDKYKNLPQNLQINETVTVNFYGKNAESYILHACKHHYNHRMYSQNGGDRYAEIIFKTDEKSENDGRGFKISWNCDNFKGV</sequence>
<dbReference type="InterPro" id="IPR035914">
    <property type="entry name" value="Sperma_CUB_dom_sf"/>
</dbReference>
<dbReference type="PROSITE" id="PS01180">
    <property type="entry name" value="CUB"/>
    <property type="match status" value="14"/>
</dbReference>
<feature type="domain" description="CUB" evidence="9">
    <location>
        <begin position="1304"/>
        <end position="1374"/>
    </location>
</feature>
<organism evidence="11 12">
    <name type="scientific">Caenorhabditis angaria</name>
    <dbReference type="NCBI Taxonomy" id="860376"/>
    <lineage>
        <taxon>Eukaryota</taxon>
        <taxon>Metazoa</taxon>
        <taxon>Ecdysozoa</taxon>
        <taxon>Nematoda</taxon>
        <taxon>Chromadorea</taxon>
        <taxon>Rhabditida</taxon>
        <taxon>Rhabditina</taxon>
        <taxon>Rhabditomorpha</taxon>
        <taxon>Rhabditoidea</taxon>
        <taxon>Rhabditidae</taxon>
        <taxon>Peloderinae</taxon>
        <taxon>Caenorhabditis</taxon>
    </lineage>
</organism>
<dbReference type="Gene3D" id="2.10.25.10">
    <property type="entry name" value="Laminin"/>
    <property type="match status" value="7"/>
</dbReference>
<dbReference type="GO" id="GO:0042063">
    <property type="term" value="P:gliogenesis"/>
    <property type="evidence" value="ECO:0007669"/>
    <property type="project" value="UniProtKB-ARBA"/>
</dbReference>
<evidence type="ECO:0000256" key="4">
    <source>
        <dbReference type="ARBA" id="ARBA00023157"/>
    </source>
</evidence>
<dbReference type="OrthoDB" id="6022136at2759"/>
<reference evidence="11" key="1">
    <citation type="submission" date="2022-11" db="EMBL/GenBank/DDBJ databases">
        <authorList>
            <person name="Kikuchi T."/>
        </authorList>
    </citation>
    <scope>NUCLEOTIDE SEQUENCE</scope>
    <source>
        <strain evidence="11">PS1010</strain>
    </source>
</reference>
<feature type="domain" description="CUB" evidence="9">
    <location>
        <begin position="2995"/>
        <end position="3118"/>
    </location>
</feature>
<evidence type="ECO:0000313" key="11">
    <source>
        <dbReference type="EMBL" id="CAI5456581.1"/>
    </source>
</evidence>
<feature type="disulfide bond" evidence="7">
    <location>
        <begin position="219"/>
        <end position="228"/>
    </location>
</feature>
<feature type="disulfide bond" evidence="6">
    <location>
        <begin position="2146"/>
        <end position="2173"/>
    </location>
</feature>
<dbReference type="InterPro" id="IPR000859">
    <property type="entry name" value="CUB_dom"/>
</dbReference>
<evidence type="ECO:0000256" key="3">
    <source>
        <dbReference type="ARBA" id="ARBA00022737"/>
    </source>
</evidence>
<comment type="caution">
    <text evidence="7">Lacks conserved residue(s) required for the propagation of feature annotation.</text>
</comment>
<feature type="domain" description="CUB" evidence="9">
    <location>
        <begin position="3228"/>
        <end position="3352"/>
    </location>
</feature>
<keyword evidence="3" id="KW-0677">Repeat</keyword>
<dbReference type="EMBL" id="CANHGI010000006">
    <property type="protein sequence ID" value="CAI5456581.1"/>
    <property type="molecule type" value="Genomic_DNA"/>
</dbReference>
<dbReference type="InterPro" id="IPR009030">
    <property type="entry name" value="Growth_fac_rcpt_cys_sf"/>
</dbReference>
<dbReference type="Proteomes" id="UP001152747">
    <property type="component" value="Unassembled WGS sequence"/>
</dbReference>
<dbReference type="CDD" id="cd00054">
    <property type="entry name" value="EGF_CA"/>
    <property type="match status" value="5"/>
</dbReference>
<keyword evidence="12" id="KW-1185">Reference proteome</keyword>
<feature type="domain" description="CUB" evidence="9">
    <location>
        <begin position="3478"/>
        <end position="3586"/>
    </location>
</feature>
<evidence type="ECO:0000256" key="5">
    <source>
        <dbReference type="ARBA" id="ARBA00023180"/>
    </source>
</evidence>
<dbReference type="SUPFAM" id="SSF57196">
    <property type="entry name" value="EGF/Laminin"/>
    <property type="match status" value="4"/>
</dbReference>
<dbReference type="PROSITE" id="PS00010">
    <property type="entry name" value="ASX_HYDROXYL"/>
    <property type="match status" value="1"/>
</dbReference>
<feature type="disulfide bond" evidence="7">
    <location>
        <begin position="435"/>
        <end position="444"/>
    </location>
</feature>
<feature type="disulfide bond" evidence="7">
    <location>
        <begin position="179"/>
        <end position="188"/>
    </location>
</feature>
<feature type="disulfide bond" evidence="6">
    <location>
        <begin position="2995"/>
        <end position="3022"/>
    </location>
</feature>
<feature type="domain" description="CUB" evidence="9">
    <location>
        <begin position="1565"/>
        <end position="1694"/>
    </location>
</feature>
<evidence type="ECO:0000259" key="9">
    <source>
        <dbReference type="PROSITE" id="PS01180"/>
    </source>
</evidence>
<feature type="disulfide bond" evidence="6">
    <location>
        <begin position="1805"/>
        <end position="1832"/>
    </location>
</feature>
<dbReference type="Pfam" id="PF00431">
    <property type="entry name" value="CUB"/>
    <property type="match status" value="13"/>
</dbReference>
<keyword evidence="2 8" id="KW-0732">Signal</keyword>
<evidence type="ECO:0000256" key="8">
    <source>
        <dbReference type="SAM" id="SignalP"/>
    </source>
</evidence>
<evidence type="ECO:0000256" key="6">
    <source>
        <dbReference type="PROSITE-ProRule" id="PRU00059"/>
    </source>
</evidence>
<dbReference type="PROSITE" id="PS50026">
    <property type="entry name" value="EGF_3"/>
    <property type="match status" value="7"/>
</dbReference>
<feature type="disulfide bond" evidence="7">
    <location>
        <begin position="450"/>
        <end position="460"/>
    </location>
</feature>
<dbReference type="PROSITE" id="PS01186">
    <property type="entry name" value="EGF_2"/>
    <property type="match status" value="3"/>
</dbReference>
<dbReference type="GO" id="GO:0005509">
    <property type="term" value="F:calcium ion binding"/>
    <property type="evidence" value="ECO:0007669"/>
    <property type="project" value="InterPro"/>
</dbReference>